<dbReference type="PROSITE" id="PS51783">
    <property type="entry name" value="PH_BEACH"/>
    <property type="match status" value="1"/>
</dbReference>
<dbReference type="InterPro" id="IPR036322">
    <property type="entry name" value="WD40_repeat_dom_sf"/>
</dbReference>
<evidence type="ECO:0000256" key="2">
    <source>
        <dbReference type="SAM" id="MobiDB-lite"/>
    </source>
</evidence>
<dbReference type="Gene3D" id="2.30.29.30">
    <property type="entry name" value="Pleckstrin-homology domain (PH domain)/Phosphotyrosine-binding domain (PTB)"/>
    <property type="match status" value="1"/>
</dbReference>
<dbReference type="SUPFAM" id="SSF81837">
    <property type="entry name" value="BEACH domain"/>
    <property type="match status" value="1"/>
</dbReference>
<keyword evidence="1" id="KW-0175">Coiled coil</keyword>
<sequence>MALGIITNRYNAILSSSKADFYDEDVRFPAIQPNGSELPSISMSTFLPQINKDSEVNFNKDLEKALKSDVNTILNADDTSYFRLFLTFFSSRPTFEIRSTRLYALYVLSLANASKVHESTFSEDLFQRNLQRELIFHEDIFPIDPTTNECKFDYIKKVNHLLFQSVTLIPEKDQNNLYKKILEYCYPNDEARRTIYNFLPLILEISEYKETPEGQGKPDIKEIFLKSELFARILKECENDIVLFDIVRFFIEKNPFESLILNKSFREVLPRLYFKPNYQVTIVEIITAALKEVVRLQRNLNNLTDQNQQEATIKTEQLEVIQIIENIIDQCNNDQTKKREFREVYPAIKDYFPQFSDNIFEFIIEENIFENLAKLSIYSQELLQHYIQLLTGMYSRHYEFEYRMSSRKYKIYDTIEEYKQEFPELELLKQLSFCSESNNNENKYIRNYKGIEVMISLFPLMGEHEHEFSDFLYIQASNAGNLLELSRAKVPEFILKRLKEIKKGELKNIVNNYIKLFKLIGSVVFSNSTFYRTIETLRCKTFEYGNDVINIIRDLILVNDRAENDKKEPISFFRLDAGIECGIFGPKLKNEIVNNFSINFCIRINQISDGEEGEEGEKEDYRKKYLPLFYIQSNTSKAKIGLGINKGELYLIEVNSRGEVLKQDKIGDIKLQQGQWEFLQVSFSKGFLKREMTVVHNSEEKSVQKLKNSIDRDSFIFFGTESKDSDSKSLMCDISTIIITEGDGAITKEDLLDSYGRKQNDKIVSELNPTNGHERICFNTGNSDGNIVEYRGRSIPFIPNIYEVFQTVGSLINILPLFKHKEKTNEETTQFLVSLLQIIKRMVTLTKEVKAIFTESRFFELLQGFLLEINSKILTIEFMTEIFDLYKELYQIEELRYQMAQHIILNYTLIMRLMKPVYEKVINELIPQQVIVDKDSDSYHYSYLPSFIFQTYKFFRMKTKSSESAWSILTTMIKHNLELVRRKFGEKDSKKYSYDYIMMIYKFMMNLATDYVMIKCLEVLKNLLSENYREVNECLKDETVIGPFVSLMGRRSTEIQVLALQIIDQLKRDINFHKTIIQSICTLASDFPISPKLVNGTFNLFIVYDPEDSNKLIEFNADYLPFLSTICNDYIMYSKESSSRTWDKSTEDDDENDENLVDEKCKKMNDFLSLHQQEAQDIFSVPCWHDWMRELFSTVYDPTKDAKMFSLPFSSLLEITFLQCDIKPTRTLFYSLDNSDAGDTRDAKTFILSKLIHANGVGQEQALAAYPLIFDHLVFEKTPKFGKETSCTFKFRTLTQENIKEEEVELAKALIYHSLGQGDSSNIKTKIGGYLDMEIVFANSIVTAMLLRWKPNDYADAVRQIKKNLKSGNADLNQKCASVLVEPFIGHEFKEGEEGLKAAIESLDEYLNKNGSRMKDKAIQDKRGAAIDEVENCKTSFQGYYMIEAQEVINERNKDRNENLGVKIDNEEEDSLENRREAFVTALTTTILNPDTSRGVSYDNRAYLLERNNEYKTEVKRIEKMKDSFLKSLLRRPGPWLDEKDNDTKYMAFNHISKRGQRVMLKVNDQFDDHRDASANMKENRSLEAKDTKTEQKTEEYQMPYKTSEDVDEFYLMINQFNAILQEIANNYEGVIKFTDRAISFISGKASGDKKGIEDANKSSDSDDEDEDDDDHTFDKKLTIEFKNIMFVLDRRVYREEKGCEIFLDNYKSYFIYFPNKEERDRFYAELDTQITAASFSQEDQFTTGNNKFNFFQSLRQKCNSIHQTKPSKDLISDLRLDILWQNNKLTNYEYLYYLNILGGRSFNYPNQYPIFPLLIKECKENHFDLTDDSMYRDLGLPPIKFNKEVLHQIIDEYKNIQEGQPCLYYSTPSSGYFTESLLFRTEPFTTLQVCMNGSKNKYNNKSFNDVNEQFYSVPYHMYTQCYEEDKKVHMEAIPEFFTFPFMFFNENKFDFGERTDDPKGPIDNVILPPWCQFEDERANETSHIVNSHIFSSVCRIALESEYASKNLHKWINLYFTKGRGYCYEDDSNKKDQPLYQVYQSYAYPEINEIKYYCANCENTGMLPEILFDRPHVEKNLARDETQEQHEHFPAVQGEKITNIIKDVAISENLVLFDLENIENNGIKAPSNIGELQCVVRNSQNESEGGSLAVFCTKSNPFVTVQNMSGGKKLSAECHITSTVTSVTSVGNRFLIVGGSDASLSVWKVSFKKRNTGILNRVIHGSNEGGDEEFEIKQVCSSCFHTAEIASIGGCYENGLVVSLDKRNILIFETLFDQRFINFADLSSKEMLEDGEGFYDKTQIFVYKSGTVAVVQRKRVLFFDSHGKLIYIWKLDSIKGSFGVKKYYDIDTREMLIVGYKEGDASQICIFDITVFRTADTIKTKLVFDHFCPINKIRKIILSNKDGFSTIDFGYAIKTNISPDE</sequence>
<keyword evidence="6" id="KW-1185">Reference proteome</keyword>
<feature type="domain" description="BEACH" evidence="3">
    <location>
        <begin position="1766"/>
        <end position="2075"/>
    </location>
</feature>
<dbReference type="InterPro" id="IPR036372">
    <property type="entry name" value="BEACH_dom_sf"/>
</dbReference>
<dbReference type="Pfam" id="PF02138">
    <property type="entry name" value="Beach"/>
    <property type="match status" value="1"/>
</dbReference>
<dbReference type="SUPFAM" id="SSF50978">
    <property type="entry name" value="WD40 repeat-like"/>
    <property type="match status" value="1"/>
</dbReference>
<dbReference type="PROSITE" id="PS50197">
    <property type="entry name" value="BEACH"/>
    <property type="match status" value="1"/>
</dbReference>
<reference evidence="5 6" key="1">
    <citation type="submission" date="2024-04" db="EMBL/GenBank/DDBJ databases">
        <title>Tritrichomonas musculus Genome.</title>
        <authorList>
            <person name="Alves-Ferreira E."/>
            <person name="Grigg M."/>
            <person name="Lorenzi H."/>
            <person name="Galac M."/>
        </authorList>
    </citation>
    <scope>NUCLEOTIDE SEQUENCE [LARGE SCALE GENOMIC DNA]</scope>
    <source>
        <strain evidence="5 6">EAF2021</strain>
    </source>
</reference>
<dbReference type="InterPro" id="IPR023362">
    <property type="entry name" value="PH-BEACH_dom"/>
</dbReference>
<dbReference type="Gene3D" id="1.10.1540.10">
    <property type="entry name" value="BEACH domain"/>
    <property type="match status" value="1"/>
</dbReference>
<dbReference type="InterPro" id="IPR011993">
    <property type="entry name" value="PH-like_dom_sf"/>
</dbReference>
<evidence type="ECO:0000313" key="5">
    <source>
        <dbReference type="EMBL" id="KAK8866213.1"/>
    </source>
</evidence>
<dbReference type="SMART" id="SM01026">
    <property type="entry name" value="Beach"/>
    <property type="match status" value="1"/>
</dbReference>
<dbReference type="SUPFAM" id="SSF50729">
    <property type="entry name" value="PH domain-like"/>
    <property type="match status" value="1"/>
</dbReference>
<proteinExistence type="predicted"/>
<gene>
    <name evidence="5" type="ORF">M9Y10_009172</name>
</gene>
<dbReference type="InterPro" id="IPR000409">
    <property type="entry name" value="BEACH_dom"/>
</dbReference>
<organism evidence="5 6">
    <name type="scientific">Tritrichomonas musculus</name>
    <dbReference type="NCBI Taxonomy" id="1915356"/>
    <lineage>
        <taxon>Eukaryota</taxon>
        <taxon>Metamonada</taxon>
        <taxon>Parabasalia</taxon>
        <taxon>Tritrichomonadida</taxon>
        <taxon>Tritrichomonadidae</taxon>
        <taxon>Tritrichomonas</taxon>
    </lineage>
</organism>
<feature type="compositionally biased region" description="Basic and acidic residues" evidence="2">
    <location>
        <begin position="1647"/>
        <end position="1661"/>
    </location>
</feature>
<dbReference type="PANTHER" id="PTHR13743">
    <property type="entry name" value="BEIGE/BEACH-RELATED"/>
    <property type="match status" value="1"/>
</dbReference>
<dbReference type="Pfam" id="PF14844">
    <property type="entry name" value="PH_BEACH"/>
    <property type="match status" value="1"/>
</dbReference>
<evidence type="ECO:0000256" key="1">
    <source>
        <dbReference type="SAM" id="Coils"/>
    </source>
</evidence>
<name>A0ABR2IPG6_9EUKA</name>
<accession>A0ABR2IPG6</accession>
<dbReference type="EMBL" id="JAPFFF010000015">
    <property type="protein sequence ID" value="KAK8866213.1"/>
    <property type="molecule type" value="Genomic_DNA"/>
</dbReference>
<dbReference type="PANTHER" id="PTHR13743:SF112">
    <property type="entry name" value="BEACH DOMAIN-CONTAINING PROTEIN"/>
    <property type="match status" value="1"/>
</dbReference>
<comment type="caution">
    <text evidence="5">The sequence shown here is derived from an EMBL/GenBank/DDBJ whole genome shotgun (WGS) entry which is preliminary data.</text>
</comment>
<evidence type="ECO:0000313" key="6">
    <source>
        <dbReference type="Proteomes" id="UP001470230"/>
    </source>
</evidence>
<dbReference type="Proteomes" id="UP001470230">
    <property type="component" value="Unassembled WGS sequence"/>
</dbReference>
<evidence type="ECO:0000259" key="4">
    <source>
        <dbReference type="PROSITE" id="PS51783"/>
    </source>
</evidence>
<feature type="coiled-coil region" evidence="1">
    <location>
        <begin position="286"/>
        <end position="313"/>
    </location>
</feature>
<protein>
    <recommendedName>
        <fullName evidence="7">Beige/BEACH domain containing protein</fullName>
    </recommendedName>
</protein>
<evidence type="ECO:0000259" key="3">
    <source>
        <dbReference type="PROSITE" id="PS50197"/>
    </source>
</evidence>
<evidence type="ECO:0008006" key="7">
    <source>
        <dbReference type="Google" id="ProtNLM"/>
    </source>
</evidence>
<feature type="domain" description="BEACH-type PH" evidence="4">
    <location>
        <begin position="1608"/>
        <end position="1728"/>
    </location>
</feature>
<dbReference type="InterPro" id="IPR050865">
    <property type="entry name" value="BEACH_Domain"/>
</dbReference>
<feature type="compositionally biased region" description="Acidic residues" evidence="2">
    <location>
        <begin position="1662"/>
        <end position="1671"/>
    </location>
</feature>
<feature type="region of interest" description="Disordered" evidence="2">
    <location>
        <begin position="1647"/>
        <end position="1671"/>
    </location>
</feature>